<dbReference type="Pfam" id="PF14910">
    <property type="entry name" value="MMS22L_N"/>
    <property type="match status" value="1"/>
</dbReference>
<evidence type="ECO:0000313" key="3">
    <source>
        <dbReference type="RefSeq" id="XP_022248578.1"/>
    </source>
</evidence>
<gene>
    <name evidence="3" type="primary">LOC111087169</name>
</gene>
<protein>
    <submittedName>
        <fullName evidence="3">Protein MMS22-like</fullName>
    </submittedName>
</protein>
<evidence type="ECO:0000313" key="2">
    <source>
        <dbReference type="Proteomes" id="UP000694941"/>
    </source>
</evidence>
<dbReference type="InterPro" id="IPR029425">
    <property type="entry name" value="MMS22L_N"/>
</dbReference>
<evidence type="ECO:0000259" key="1">
    <source>
        <dbReference type="Pfam" id="PF14910"/>
    </source>
</evidence>
<proteinExistence type="predicted"/>
<accession>A0ABM1SY72</accession>
<reference evidence="3" key="1">
    <citation type="submission" date="2025-08" db="UniProtKB">
        <authorList>
            <consortium name="RefSeq"/>
        </authorList>
    </citation>
    <scope>IDENTIFICATION</scope>
    <source>
        <tissue evidence="3">Muscle</tissue>
    </source>
</reference>
<dbReference type="InterPro" id="IPR042320">
    <property type="entry name" value="MMS22-like"/>
</dbReference>
<feature type="non-terminal residue" evidence="3">
    <location>
        <position position="328"/>
    </location>
</feature>
<name>A0ABM1SY72_LIMPO</name>
<dbReference type="RefSeq" id="XP_022248578.1">
    <property type="nucleotide sequence ID" value="XM_022392870.1"/>
</dbReference>
<dbReference type="Proteomes" id="UP000694941">
    <property type="component" value="Unplaced"/>
</dbReference>
<dbReference type="GeneID" id="111087169"/>
<sequence>MADESLIPPPSPMNINNEDELNLFVQDVSREENESVKKPQYFSCLGQVNPNDFDNCCHNSRLKGGDLVRLLKKNFGVCKPLALCCELFGMVLPNAVALTVHLQDVFAMAKRQIFFLRHSAEGASQSIHQGMSSNMLQIRREMCAFLDFIKTEICRWLETMSCGQSVQISMRAKEINISDCLVAILKEFHGLLLFMGRLSDLPDCILQNGISHHGNKCSSAVYHYYHIYLDVWWSFLQILHLLSSSTNFKNSMLDLQFCKVQQLETESIFSQGLLLLLWDLCYIGARKFAKLSQEDYFKVSPFSCTCCQELWTMIILLLESRQEDLSED</sequence>
<dbReference type="PANTHER" id="PTHR28547">
    <property type="entry name" value="PROTEIN MMS22-LIKE"/>
    <property type="match status" value="1"/>
</dbReference>
<dbReference type="PANTHER" id="PTHR28547:SF1">
    <property type="entry name" value="PROTEIN MMS22-LIKE"/>
    <property type="match status" value="1"/>
</dbReference>
<organism evidence="2 3">
    <name type="scientific">Limulus polyphemus</name>
    <name type="common">Atlantic horseshoe crab</name>
    <dbReference type="NCBI Taxonomy" id="6850"/>
    <lineage>
        <taxon>Eukaryota</taxon>
        <taxon>Metazoa</taxon>
        <taxon>Ecdysozoa</taxon>
        <taxon>Arthropoda</taxon>
        <taxon>Chelicerata</taxon>
        <taxon>Merostomata</taxon>
        <taxon>Xiphosura</taxon>
        <taxon>Limulidae</taxon>
        <taxon>Limulus</taxon>
    </lineage>
</organism>
<keyword evidence="2" id="KW-1185">Reference proteome</keyword>
<feature type="domain" description="Protein MMS22-like N-terminal" evidence="1">
    <location>
        <begin position="39"/>
        <end position="324"/>
    </location>
</feature>